<dbReference type="InterPro" id="IPR001173">
    <property type="entry name" value="Glyco_trans_2-like"/>
</dbReference>
<keyword evidence="3" id="KW-1185">Reference proteome</keyword>
<dbReference type="SUPFAM" id="SSF53448">
    <property type="entry name" value="Nucleotide-diphospho-sugar transferases"/>
    <property type="match status" value="1"/>
</dbReference>
<name>A0ABP3V3W1_9FLAO</name>
<dbReference type="InterPro" id="IPR029044">
    <property type="entry name" value="Nucleotide-diphossugar_trans"/>
</dbReference>
<evidence type="ECO:0000313" key="3">
    <source>
        <dbReference type="Proteomes" id="UP001500736"/>
    </source>
</evidence>
<evidence type="ECO:0000259" key="1">
    <source>
        <dbReference type="Pfam" id="PF00535"/>
    </source>
</evidence>
<organism evidence="2 3">
    <name type="scientific">Gaetbulibacter jejuensis</name>
    <dbReference type="NCBI Taxonomy" id="584607"/>
    <lineage>
        <taxon>Bacteria</taxon>
        <taxon>Pseudomonadati</taxon>
        <taxon>Bacteroidota</taxon>
        <taxon>Flavobacteriia</taxon>
        <taxon>Flavobacteriales</taxon>
        <taxon>Flavobacteriaceae</taxon>
        <taxon>Gaetbulibacter</taxon>
    </lineage>
</organism>
<gene>
    <name evidence="2" type="ORF">GCM10009431_25700</name>
</gene>
<dbReference type="EMBL" id="BAAAGF010000004">
    <property type="protein sequence ID" value="GAA0747845.1"/>
    <property type="molecule type" value="Genomic_DNA"/>
</dbReference>
<dbReference type="Proteomes" id="UP001500736">
    <property type="component" value="Unassembled WGS sequence"/>
</dbReference>
<evidence type="ECO:0000313" key="2">
    <source>
        <dbReference type="EMBL" id="GAA0747845.1"/>
    </source>
</evidence>
<comment type="caution">
    <text evidence="2">The sequence shown here is derived from an EMBL/GenBank/DDBJ whole genome shotgun (WGS) entry which is preliminary data.</text>
</comment>
<protein>
    <recommendedName>
        <fullName evidence="1">Glycosyltransferase 2-like domain-containing protein</fullName>
    </recommendedName>
</protein>
<dbReference type="Gene3D" id="3.90.550.10">
    <property type="entry name" value="Spore Coat Polysaccharide Biosynthesis Protein SpsA, Chain A"/>
    <property type="match status" value="1"/>
</dbReference>
<dbReference type="PANTHER" id="PTHR43685">
    <property type="entry name" value="GLYCOSYLTRANSFERASE"/>
    <property type="match status" value="1"/>
</dbReference>
<dbReference type="RefSeq" id="WP_343798873.1">
    <property type="nucleotide sequence ID" value="NZ_BAAAGF010000004.1"/>
</dbReference>
<proteinExistence type="predicted"/>
<feature type="domain" description="Glycosyltransferase 2-like" evidence="1">
    <location>
        <begin position="6"/>
        <end position="134"/>
    </location>
</feature>
<reference evidence="3" key="1">
    <citation type="journal article" date="2019" name="Int. J. Syst. Evol. Microbiol.">
        <title>The Global Catalogue of Microorganisms (GCM) 10K type strain sequencing project: providing services to taxonomists for standard genome sequencing and annotation.</title>
        <authorList>
            <consortium name="The Broad Institute Genomics Platform"/>
            <consortium name="The Broad Institute Genome Sequencing Center for Infectious Disease"/>
            <person name="Wu L."/>
            <person name="Ma J."/>
        </authorList>
    </citation>
    <scope>NUCLEOTIDE SEQUENCE [LARGE SCALE GENOMIC DNA]</scope>
    <source>
        <strain evidence="3">JCM 15976</strain>
    </source>
</reference>
<dbReference type="InterPro" id="IPR050834">
    <property type="entry name" value="Glycosyltransf_2"/>
</dbReference>
<sequence>MSCLVTIIIPVFNRAHMIGTAIASLQAQSYTHWECVVVDDGSSDGTVKVLADYVAEDARIRYYTRERLPKGAPTCRNIGLQHAKGNYVIYLDSDDYLLPFCLEQRVAAFKKNPTAHFLVFPMGVQKEDVVVKQEIPEHTDYLIRFLSADLPWQTMCPIWDRNFLKALNGFAEGYPRFNDPELMIRALLQDHLDYKVFADYDYDSVFIPSVKAQAVFTTKVYKSLQLFVPDIAKLLDVKEKTHLKPYLLLYLHLWFKYFYVPLAKRGLKPSMRLLQLYRQHDILGFKQYMSLLARLLVYAVSVKVLPKAIDKLTEQRLYRPNDKDL</sequence>
<dbReference type="Pfam" id="PF00535">
    <property type="entry name" value="Glycos_transf_2"/>
    <property type="match status" value="1"/>
</dbReference>
<dbReference type="PANTHER" id="PTHR43685:SF2">
    <property type="entry name" value="GLYCOSYLTRANSFERASE 2-LIKE DOMAIN-CONTAINING PROTEIN"/>
    <property type="match status" value="1"/>
</dbReference>
<dbReference type="CDD" id="cd00761">
    <property type="entry name" value="Glyco_tranf_GTA_type"/>
    <property type="match status" value="1"/>
</dbReference>
<accession>A0ABP3V3W1</accession>